<reference evidence="1 2" key="1">
    <citation type="journal article" date="2016" name="Nat. Commun.">
        <title>Thousands of microbial genomes shed light on interconnected biogeochemical processes in an aquifer system.</title>
        <authorList>
            <person name="Anantharaman K."/>
            <person name="Brown C.T."/>
            <person name="Hug L.A."/>
            <person name="Sharon I."/>
            <person name="Castelle C.J."/>
            <person name="Probst A.J."/>
            <person name="Thomas B.C."/>
            <person name="Singh A."/>
            <person name="Wilkins M.J."/>
            <person name="Karaoz U."/>
            <person name="Brodie E.L."/>
            <person name="Williams K.H."/>
            <person name="Hubbard S.S."/>
            <person name="Banfield J.F."/>
        </authorList>
    </citation>
    <scope>NUCLEOTIDE SEQUENCE [LARGE SCALE GENOMIC DNA]</scope>
</reference>
<organism evidence="1 2">
    <name type="scientific">Candidatus Kaiserbacteria bacterium RIFOXYD1_FULL_42_15</name>
    <dbReference type="NCBI Taxonomy" id="1798532"/>
    <lineage>
        <taxon>Bacteria</taxon>
        <taxon>Candidatus Kaiseribacteriota</taxon>
    </lineage>
</organism>
<dbReference type="InterPro" id="IPR003669">
    <property type="entry name" value="Thymidylate_synthase_ThyX"/>
</dbReference>
<comment type="caution">
    <text evidence="1">The sequence shown here is derived from an EMBL/GenBank/DDBJ whole genome shotgun (WGS) entry which is preliminary data.</text>
</comment>
<protein>
    <recommendedName>
        <fullName evidence="3">Thymidylate synthase</fullName>
    </recommendedName>
</protein>
<dbReference type="GO" id="GO:0006231">
    <property type="term" value="P:dTMP biosynthetic process"/>
    <property type="evidence" value="ECO:0007669"/>
    <property type="project" value="InterPro"/>
</dbReference>
<dbReference type="GO" id="GO:0050797">
    <property type="term" value="F:thymidylate synthase (FAD) activity"/>
    <property type="evidence" value="ECO:0007669"/>
    <property type="project" value="InterPro"/>
</dbReference>
<dbReference type="EMBL" id="MFMT01000040">
    <property type="protein sequence ID" value="OGG87822.1"/>
    <property type="molecule type" value="Genomic_DNA"/>
</dbReference>
<dbReference type="SUPFAM" id="SSF69796">
    <property type="entry name" value="Thymidylate synthase-complementing protein Thy1"/>
    <property type="match status" value="2"/>
</dbReference>
<dbReference type="Proteomes" id="UP000179230">
    <property type="component" value="Unassembled WGS sequence"/>
</dbReference>
<accession>A0A1F6FPN0</accession>
<dbReference type="GO" id="GO:0050660">
    <property type="term" value="F:flavin adenine dinucleotide binding"/>
    <property type="evidence" value="ECO:0007669"/>
    <property type="project" value="InterPro"/>
</dbReference>
<name>A0A1F6FPN0_9BACT</name>
<dbReference type="InterPro" id="IPR036098">
    <property type="entry name" value="Thymidylate_synthase_ThyX_sf"/>
</dbReference>
<evidence type="ECO:0008006" key="3">
    <source>
        <dbReference type="Google" id="ProtNLM"/>
    </source>
</evidence>
<dbReference type="AlphaFoldDB" id="A0A1F6FPN0"/>
<dbReference type="Gene3D" id="3.30.1360.170">
    <property type="match status" value="1"/>
</dbReference>
<dbReference type="Pfam" id="PF02511">
    <property type="entry name" value="Thy1"/>
    <property type="match status" value="1"/>
</dbReference>
<dbReference type="PROSITE" id="PS51331">
    <property type="entry name" value="THYX"/>
    <property type="match status" value="1"/>
</dbReference>
<sequence length="455" mass="50825">MQTIKTLNHHRSTLKGGGKIVIIDPGAVLSAEALAMLQALHSRSTGGVDEHLKVLAEKGADKFMSTHYVGYGHKSIGDCGTAVVFIEGVSMLAAKAIQDSKLYNGQEASTRYIDFAAQLFLNPLDSTEGTTVLEHWRTFYLKAVTEMKAALPARYPIQEGEKEATYNKAIAARAFDICRGFLPAGASTNLAWSGTLRQFADRVQQLRHHPLPEVQDIANVLEDALIATYPNSFDKEKKRYEATERYYIEETIARYYYHNPDSPDMALVRDGVDKVALVPYRDLLANRPPKTELPKWLGVYGEAAFAFTLDFGSFRDIQRHRAVTQRMPLLTAELGFNEWYLSQLTPTLRVEAEKLIAEQADVTASLTDDTAMRQYYLPMGYNISNYLAGDLPALVYLLELRATSMVHPTLSSRAVEMAGILADTYGDIGLRFHLDPDPGRFNVKRGEHDIVKRPD</sequence>
<evidence type="ECO:0000313" key="1">
    <source>
        <dbReference type="EMBL" id="OGG87822.1"/>
    </source>
</evidence>
<proteinExistence type="predicted"/>
<gene>
    <name evidence="1" type="ORF">A2592_02440</name>
</gene>
<evidence type="ECO:0000313" key="2">
    <source>
        <dbReference type="Proteomes" id="UP000179230"/>
    </source>
</evidence>